<comment type="subcellular location">
    <subcellularLocation>
        <location evidence="1">Golgi apparatus membrane</location>
        <topology evidence="1">Single-pass type II membrane protein</topology>
    </subcellularLocation>
</comment>
<dbReference type="Pfam" id="PF01762">
    <property type="entry name" value="Galactosyl_T"/>
    <property type="match status" value="1"/>
</dbReference>
<dbReference type="PANTHER" id="PTHR11214:SF3">
    <property type="entry name" value="BETA-1,3-GALACTOSYLTRANSFERASE 6"/>
    <property type="match status" value="1"/>
</dbReference>
<keyword evidence="7" id="KW-1133">Transmembrane helix</keyword>
<evidence type="ECO:0000256" key="2">
    <source>
        <dbReference type="ARBA" id="ARBA00008661"/>
    </source>
</evidence>
<dbReference type="EMBL" id="JABAHT010000448">
    <property type="protein sequence ID" value="KAF4655765.1"/>
    <property type="molecule type" value="Genomic_DNA"/>
</dbReference>
<dbReference type="InterPro" id="IPR002659">
    <property type="entry name" value="Glyco_trans_31"/>
</dbReference>
<evidence type="ECO:0000256" key="5">
    <source>
        <dbReference type="ARBA" id="ARBA00022692"/>
    </source>
</evidence>
<dbReference type="GO" id="GO:0016758">
    <property type="term" value="F:hexosyltransferase activity"/>
    <property type="evidence" value="ECO:0007669"/>
    <property type="project" value="InterPro"/>
</dbReference>
<dbReference type="PANTHER" id="PTHR11214">
    <property type="entry name" value="BETA-1,3-N-ACETYLGLUCOSAMINYLTRANSFERASE"/>
    <property type="match status" value="1"/>
</dbReference>
<dbReference type="GO" id="GO:0000139">
    <property type="term" value="C:Golgi membrane"/>
    <property type="evidence" value="ECO:0007669"/>
    <property type="project" value="UniProtKB-SubCell"/>
</dbReference>
<comment type="caution">
    <text evidence="11">The sequence shown here is derived from an EMBL/GenBank/DDBJ whole genome shotgun (WGS) entry which is preliminary data.</text>
</comment>
<evidence type="ECO:0000256" key="8">
    <source>
        <dbReference type="ARBA" id="ARBA00023034"/>
    </source>
</evidence>
<evidence type="ECO:0000313" key="12">
    <source>
        <dbReference type="Proteomes" id="UP000570595"/>
    </source>
</evidence>
<keyword evidence="3" id="KW-0328">Glycosyltransferase</keyword>
<evidence type="ECO:0000256" key="6">
    <source>
        <dbReference type="ARBA" id="ARBA00022968"/>
    </source>
</evidence>
<keyword evidence="9" id="KW-0472">Membrane</keyword>
<dbReference type="Proteomes" id="UP000570595">
    <property type="component" value="Unassembled WGS sequence"/>
</dbReference>
<proteinExistence type="inferred from homology"/>
<evidence type="ECO:0000313" key="11">
    <source>
        <dbReference type="EMBL" id="KAF4655765.1"/>
    </source>
</evidence>
<evidence type="ECO:0000256" key="7">
    <source>
        <dbReference type="ARBA" id="ARBA00022989"/>
    </source>
</evidence>
<sequence length="578" mass="65405">MPLLGIAEGGIERGLGGSLSQFLLRSLSFSMGRGPSCYYRLLLFLLLLADYLGLSRAAEDHQQQQPPAAALHGSVISEGYDVQDDQQQQEAYDWDLVIVIPSHITEFSRRCAVRDGWARQLRGHEQNNRAGLRTIKLVFTVGAHYPDNSTRDTAMAEMKQFDDIITLPPDFNDYYRNLATKTRLSIHEIVHRTNSFKLLLKADTDSYVHVDRLLHFIDSHNLWEKGRAIYAGAFETTNVVWNPRDKDNKWYDGEFAELTGIEKYPWHAKGAGYMLSYKLAKYLSDPPVPLRSWIHEDVGIGAWLMPLSWERVDMPVRFMEPQCDCATSCTHTMFHQDVNDPNEVVVIDHYVPEYLHRWRQRRFELFADDCWAPRPSDTASPLVDIEPSAAATADYIPPVEMGFYDMKYQFEPLRSRAKPPIIPSHADTRTGVCQISFTFEDVSEPGSLGLRASKSYRVCRGSDGSIYDDFECDEVEREEDRSIEADWKDRSSSSSCSTSHPPLLERGPLTLNQCLQLASINDEKDDKTPNGANVKDVTGHSLKRKKGDLLSLRDAHYSFELGLGGDAGQIAALNTQTA</sequence>
<keyword evidence="4" id="KW-0808">Transferase</keyword>
<dbReference type="GO" id="GO:0006493">
    <property type="term" value="P:protein O-linked glycosylation"/>
    <property type="evidence" value="ECO:0007669"/>
    <property type="project" value="TreeGrafter"/>
</dbReference>
<keyword evidence="5" id="KW-0812">Transmembrane</keyword>
<name>A0A7J6L963_PEROL</name>
<feature type="region of interest" description="Disordered" evidence="10">
    <location>
        <begin position="483"/>
        <end position="504"/>
    </location>
</feature>
<dbReference type="Gene3D" id="3.90.550.50">
    <property type="match status" value="1"/>
</dbReference>
<dbReference type="AlphaFoldDB" id="A0A7J6L963"/>
<dbReference type="OrthoDB" id="427498at2759"/>
<evidence type="ECO:0000256" key="10">
    <source>
        <dbReference type="SAM" id="MobiDB-lite"/>
    </source>
</evidence>
<reference evidence="11 12" key="1">
    <citation type="submission" date="2020-04" db="EMBL/GenBank/DDBJ databases">
        <title>Perkinsus olseni comparative genomics.</title>
        <authorList>
            <person name="Bogema D.R."/>
        </authorList>
    </citation>
    <scope>NUCLEOTIDE SEQUENCE [LARGE SCALE GENOMIC DNA]</scope>
    <source>
        <strain evidence="11">ATCC PRA-179</strain>
    </source>
</reference>
<accession>A0A7J6L963</accession>
<organism evidence="11 12">
    <name type="scientific">Perkinsus olseni</name>
    <name type="common">Perkinsus atlanticus</name>
    <dbReference type="NCBI Taxonomy" id="32597"/>
    <lineage>
        <taxon>Eukaryota</taxon>
        <taxon>Sar</taxon>
        <taxon>Alveolata</taxon>
        <taxon>Perkinsozoa</taxon>
        <taxon>Perkinsea</taxon>
        <taxon>Perkinsida</taxon>
        <taxon>Perkinsidae</taxon>
        <taxon>Perkinsus</taxon>
    </lineage>
</organism>
<keyword evidence="8" id="KW-0333">Golgi apparatus</keyword>
<gene>
    <name evidence="11" type="ORF">FOZ61_007388</name>
</gene>
<keyword evidence="6" id="KW-0735">Signal-anchor</keyword>
<comment type="similarity">
    <text evidence="2">Belongs to the glycosyltransferase 31 family.</text>
</comment>
<evidence type="ECO:0000256" key="9">
    <source>
        <dbReference type="ARBA" id="ARBA00023136"/>
    </source>
</evidence>
<evidence type="ECO:0000256" key="1">
    <source>
        <dbReference type="ARBA" id="ARBA00004323"/>
    </source>
</evidence>
<evidence type="ECO:0000256" key="3">
    <source>
        <dbReference type="ARBA" id="ARBA00022676"/>
    </source>
</evidence>
<protein>
    <recommendedName>
        <fullName evidence="13">Hexosyltransferase</fullName>
    </recommendedName>
</protein>
<evidence type="ECO:0008006" key="13">
    <source>
        <dbReference type="Google" id="ProtNLM"/>
    </source>
</evidence>
<evidence type="ECO:0000256" key="4">
    <source>
        <dbReference type="ARBA" id="ARBA00022679"/>
    </source>
</evidence>